<dbReference type="EMBL" id="FQUU01000017">
    <property type="protein sequence ID" value="SHF74690.1"/>
    <property type="molecule type" value="Genomic_DNA"/>
</dbReference>
<feature type="chain" id="PRO_5012115561" evidence="1">
    <location>
        <begin position="22"/>
        <end position="148"/>
    </location>
</feature>
<dbReference type="PANTHER" id="PTHR46142:SF3">
    <property type="entry name" value="F18B13.24 PROTEIN"/>
    <property type="match status" value="1"/>
</dbReference>
<feature type="signal peptide" evidence="1">
    <location>
        <begin position="1"/>
        <end position="21"/>
    </location>
</feature>
<dbReference type="SUPFAM" id="SSF54593">
    <property type="entry name" value="Glyoxalase/Bleomycin resistance protein/Dihydroxybiphenyl dioxygenase"/>
    <property type="match status" value="1"/>
</dbReference>
<keyword evidence="3" id="KW-0456">Lyase</keyword>
<reference evidence="3 4" key="1">
    <citation type="submission" date="2016-11" db="EMBL/GenBank/DDBJ databases">
        <authorList>
            <person name="Jaros S."/>
            <person name="Januszkiewicz K."/>
            <person name="Wedrychowicz H."/>
        </authorList>
    </citation>
    <scope>NUCLEOTIDE SEQUENCE [LARGE SCALE GENOMIC DNA]</scope>
    <source>
        <strain evidence="3 4">DSM 18119</strain>
    </source>
</reference>
<dbReference type="PANTHER" id="PTHR46142">
    <property type="match status" value="1"/>
</dbReference>
<dbReference type="InterPro" id="IPR029068">
    <property type="entry name" value="Glyas_Bleomycin-R_OHBP_Dase"/>
</dbReference>
<evidence type="ECO:0000313" key="4">
    <source>
        <dbReference type="Proteomes" id="UP000184048"/>
    </source>
</evidence>
<dbReference type="PROSITE" id="PS51819">
    <property type="entry name" value="VOC"/>
    <property type="match status" value="1"/>
</dbReference>
<dbReference type="STRING" id="1121884.SAMN02745131_03437"/>
<dbReference type="OrthoDB" id="192739at2"/>
<organism evidence="3 4">
    <name type="scientific">Flavisolibacter ginsengisoli DSM 18119</name>
    <dbReference type="NCBI Taxonomy" id="1121884"/>
    <lineage>
        <taxon>Bacteria</taxon>
        <taxon>Pseudomonadati</taxon>
        <taxon>Bacteroidota</taxon>
        <taxon>Chitinophagia</taxon>
        <taxon>Chitinophagales</taxon>
        <taxon>Chitinophagaceae</taxon>
        <taxon>Flavisolibacter</taxon>
    </lineage>
</organism>
<gene>
    <name evidence="3" type="ORF">SAMN02745131_03437</name>
</gene>
<feature type="domain" description="VOC" evidence="2">
    <location>
        <begin position="25"/>
        <end position="146"/>
    </location>
</feature>
<dbReference type="Proteomes" id="UP000184048">
    <property type="component" value="Unassembled WGS sequence"/>
</dbReference>
<dbReference type="AlphaFoldDB" id="A0A1M5E696"/>
<dbReference type="RefSeq" id="WP_072836567.1">
    <property type="nucleotide sequence ID" value="NZ_FQUU01000017.1"/>
</dbReference>
<accession>A0A1M5E696</accession>
<proteinExistence type="predicted"/>
<evidence type="ECO:0000313" key="3">
    <source>
        <dbReference type="EMBL" id="SHF74690.1"/>
    </source>
</evidence>
<keyword evidence="1" id="KW-0732">Signal</keyword>
<dbReference type="GO" id="GO:0016829">
    <property type="term" value="F:lyase activity"/>
    <property type="evidence" value="ECO:0007669"/>
    <property type="project" value="UniProtKB-KW"/>
</dbReference>
<evidence type="ECO:0000256" key="1">
    <source>
        <dbReference type="SAM" id="SignalP"/>
    </source>
</evidence>
<sequence>MKKILSLFALLFILGISTSIAQKPTLNHIAHYIYDLQKSTAFYTQVIGLDTIPEPFHDGKHTWLSIGDKTHLHLIQGAKTPENHDKNSHICFTVPSVEQFIKRLKDAGVPFEDWAGTTGAVTHRVDGVLQIYFKDPDGYWIEVNDARQ</sequence>
<name>A0A1M5E696_9BACT</name>
<dbReference type="InterPro" id="IPR004360">
    <property type="entry name" value="Glyas_Fos-R_dOase_dom"/>
</dbReference>
<dbReference type="Gene3D" id="3.10.180.10">
    <property type="entry name" value="2,3-Dihydroxybiphenyl 1,2-Dioxygenase, domain 1"/>
    <property type="match status" value="1"/>
</dbReference>
<keyword evidence="4" id="KW-1185">Reference proteome</keyword>
<protein>
    <submittedName>
        <fullName evidence="3">Lactoylglutathione lyase</fullName>
    </submittedName>
</protein>
<evidence type="ECO:0000259" key="2">
    <source>
        <dbReference type="PROSITE" id="PS51819"/>
    </source>
</evidence>
<dbReference type="InterPro" id="IPR037523">
    <property type="entry name" value="VOC_core"/>
</dbReference>
<dbReference type="Pfam" id="PF00903">
    <property type="entry name" value="Glyoxalase"/>
    <property type="match status" value="1"/>
</dbReference>